<dbReference type="GO" id="GO:0005634">
    <property type="term" value="C:nucleus"/>
    <property type="evidence" value="ECO:0007669"/>
    <property type="project" value="UniProtKB-SubCell"/>
</dbReference>
<feature type="region of interest" description="Disordered" evidence="3">
    <location>
        <begin position="216"/>
        <end position="254"/>
    </location>
</feature>
<evidence type="ECO:0000313" key="5">
    <source>
        <dbReference type="EMBL" id="EGG05163.1"/>
    </source>
</evidence>
<keyword evidence="2" id="KW-0539">Nucleus</keyword>
<feature type="compositionally biased region" description="Polar residues" evidence="3">
    <location>
        <begin position="72"/>
        <end position="91"/>
    </location>
</feature>
<evidence type="ECO:0000256" key="3">
    <source>
        <dbReference type="SAM" id="MobiDB-lite"/>
    </source>
</evidence>
<evidence type="ECO:0008006" key="7">
    <source>
        <dbReference type="Google" id="ProtNLM"/>
    </source>
</evidence>
<accession>F4RR70</accession>
<dbReference type="AlphaFoldDB" id="F4RR70"/>
<dbReference type="CDD" id="cd12148">
    <property type="entry name" value="fungal_TF_MHR"/>
    <property type="match status" value="1"/>
</dbReference>
<dbReference type="RefSeq" id="XP_007411528.1">
    <property type="nucleotide sequence ID" value="XM_007411466.1"/>
</dbReference>
<feature type="compositionally biased region" description="Polar residues" evidence="3">
    <location>
        <begin position="216"/>
        <end position="239"/>
    </location>
</feature>
<dbReference type="InterPro" id="IPR050613">
    <property type="entry name" value="Sec_Metabolite_Reg"/>
</dbReference>
<dbReference type="InterPro" id="IPR001138">
    <property type="entry name" value="Zn2Cys6_DnaBD"/>
</dbReference>
<dbReference type="PANTHER" id="PTHR31001">
    <property type="entry name" value="UNCHARACTERIZED TRANSCRIPTIONAL REGULATORY PROTEIN"/>
    <property type="match status" value="1"/>
</dbReference>
<dbReference type="STRING" id="747676.F4RR70"/>
<comment type="subcellular location">
    <subcellularLocation>
        <location evidence="1">Nucleus</location>
    </subcellularLocation>
</comment>
<keyword evidence="4" id="KW-1133">Transmembrane helix</keyword>
<dbReference type="InParanoid" id="F4RR70"/>
<sequence>MSSSCHSSTYQKHEEAELYKLRSVQPEVSLPSNSFPASPRPNNFQEFNRSESTGKPGLESFDRAPHRLHEVVNQSNPETKPNRRTLAQPSKTVRKPSQRPALSRKIKCDKTVPCTPCSKRGRQSICRQELWIPSSSAHAGEHTQASDYDRVLNTLNDLKFEVNYLREQVQDLDNVRDRLRELEEIICHVHCDRQRLDKDGDVRFLSPPLGISDALSASPTAGSQFNGANHTASPTTSTISERRRNGMVDKHDTSEDAATTFEYLALGGNRQGSEAGDPMHGSKSTSFTSVRSSSANLSAALTTENRHKDSLLSPLPPNTLAKLKSSGDSLTKSQSDVIIDFALDTLGWQHPVIHFTTFRGQVSTYWRNIQESNKASRNERKDIVLIVNQAWFSLYIALLSVGTHHMSPRFAEKCNLTEEDLKTMPRLWFSDCIAALYRFNFLANPSIEALQTITVLGCSGYEIAPPNVLCALHACANSLAQTLAIHCISPDPPTLKYDDQGQEIEPSESNPKWSAIELMEREIAKRVWWALVTADCIFLVSAIFNVIFKSLYDQINNSKLIVLVCISPGHFTTPIPRNWPDKDFPEMNFSGPPMQNNHISMVMQQASLG</sequence>
<dbReference type="HOGENOM" id="CLU_448397_0_0_1"/>
<dbReference type="Proteomes" id="UP000001072">
    <property type="component" value="Unassembled WGS sequence"/>
</dbReference>
<dbReference type="OrthoDB" id="3364175at2759"/>
<feature type="region of interest" description="Disordered" evidence="3">
    <location>
        <begin position="268"/>
        <end position="290"/>
    </location>
</feature>
<name>F4RR70_MELLP</name>
<keyword evidence="6" id="KW-1185">Reference proteome</keyword>
<evidence type="ECO:0000256" key="2">
    <source>
        <dbReference type="ARBA" id="ARBA00023242"/>
    </source>
</evidence>
<proteinExistence type="predicted"/>
<dbReference type="GeneID" id="18930249"/>
<organism evidence="6">
    <name type="scientific">Melampsora larici-populina (strain 98AG31 / pathotype 3-4-7)</name>
    <name type="common">Poplar leaf rust fungus</name>
    <dbReference type="NCBI Taxonomy" id="747676"/>
    <lineage>
        <taxon>Eukaryota</taxon>
        <taxon>Fungi</taxon>
        <taxon>Dikarya</taxon>
        <taxon>Basidiomycota</taxon>
        <taxon>Pucciniomycotina</taxon>
        <taxon>Pucciniomycetes</taxon>
        <taxon>Pucciniales</taxon>
        <taxon>Melampsoraceae</taxon>
        <taxon>Melampsora</taxon>
    </lineage>
</organism>
<keyword evidence="4" id="KW-0812">Transmembrane</keyword>
<feature type="compositionally biased region" description="Basic residues" evidence="3">
    <location>
        <begin position="92"/>
        <end position="102"/>
    </location>
</feature>
<reference evidence="6" key="1">
    <citation type="journal article" date="2011" name="Proc. Natl. Acad. Sci. U.S.A.">
        <title>Obligate biotrophy features unraveled by the genomic analysis of rust fungi.</title>
        <authorList>
            <person name="Duplessis S."/>
            <person name="Cuomo C.A."/>
            <person name="Lin Y.-C."/>
            <person name="Aerts A."/>
            <person name="Tisserant E."/>
            <person name="Veneault-Fourrey C."/>
            <person name="Joly D.L."/>
            <person name="Hacquard S."/>
            <person name="Amselem J."/>
            <person name="Cantarel B.L."/>
            <person name="Chiu R."/>
            <person name="Coutinho P.M."/>
            <person name="Feau N."/>
            <person name="Field M."/>
            <person name="Frey P."/>
            <person name="Gelhaye E."/>
            <person name="Goldberg J."/>
            <person name="Grabherr M.G."/>
            <person name="Kodira C.D."/>
            <person name="Kohler A."/>
            <person name="Kuees U."/>
            <person name="Lindquist E.A."/>
            <person name="Lucas S.M."/>
            <person name="Mago R."/>
            <person name="Mauceli E."/>
            <person name="Morin E."/>
            <person name="Murat C."/>
            <person name="Pangilinan J.L."/>
            <person name="Park R."/>
            <person name="Pearson M."/>
            <person name="Quesneville H."/>
            <person name="Rouhier N."/>
            <person name="Sakthikumar S."/>
            <person name="Salamov A.A."/>
            <person name="Schmutz J."/>
            <person name="Selles B."/>
            <person name="Shapiro H."/>
            <person name="Tanguay P."/>
            <person name="Tuskan G.A."/>
            <person name="Henrissat B."/>
            <person name="Van de Peer Y."/>
            <person name="Rouze P."/>
            <person name="Ellis J.G."/>
            <person name="Dodds P.N."/>
            <person name="Schein J.E."/>
            <person name="Zhong S."/>
            <person name="Hamelin R.C."/>
            <person name="Grigoriev I.V."/>
            <person name="Szabo L.J."/>
            <person name="Martin F."/>
        </authorList>
    </citation>
    <scope>NUCLEOTIDE SEQUENCE [LARGE SCALE GENOMIC DNA]</scope>
    <source>
        <strain evidence="6">98AG31 / pathotype 3-4-7</strain>
    </source>
</reference>
<evidence type="ECO:0000256" key="4">
    <source>
        <dbReference type="SAM" id="Phobius"/>
    </source>
</evidence>
<evidence type="ECO:0000313" key="6">
    <source>
        <dbReference type="Proteomes" id="UP000001072"/>
    </source>
</evidence>
<feature type="compositionally biased region" description="Polar residues" evidence="3">
    <location>
        <begin position="30"/>
        <end position="53"/>
    </location>
</feature>
<dbReference type="EMBL" id="GL883114">
    <property type="protein sequence ID" value="EGG05163.1"/>
    <property type="molecule type" value="Genomic_DNA"/>
</dbReference>
<dbReference type="VEuPathDB" id="FungiDB:MELLADRAFT_64369"/>
<evidence type="ECO:0000256" key="1">
    <source>
        <dbReference type="ARBA" id="ARBA00004123"/>
    </source>
</evidence>
<dbReference type="GO" id="GO:0000981">
    <property type="term" value="F:DNA-binding transcription factor activity, RNA polymerase II-specific"/>
    <property type="evidence" value="ECO:0007669"/>
    <property type="project" value="InterPro"/>
</dbReference>
<feature type="compositionally biased region" description="Basic and acidic residues" evidence="3">
    <location>
        <begin position="60"/>
        <end position="70"/>
    </location>
</feature>
<feature type="region of interest" description="Disordered" evidence="3">
    <location>
        <begin position="23"/>
        <end position="102"/>
    </location>
</feature>
<dbReference type="GO" id="GO:0008270">
    <property type="term" value="F:zinc ion binding"/>
    <property type="evidence" value="ECO:0007669"/>
    <property type="project" value="InterPro"/>
</dbReference>
<feature type="transmembrane region" description="Helical" evidence="4">
    <location>
        <begin position="527"/>
        <end position="548"/>
    </location>
</feature>
<dbReference type="eggNOG" id="ENOG502RZ6Z">
    <property type="taxonomic scope" value="Eukaryota"/>
</dbReference>
<protein>
    <recommendedName>
        <fullName evidence="7">Transcription factor domain-containing protein</fullName>
    </recommendedName>
</protein>
<dbReference type="CDD" id="cd00067">
    <property type="entry name" value="GAL4"/>
    <property type="match status" value="1"/>
</dbReference>
<keyword evidence="4" id="KW-0472">Membrane</keyword>
<gene>
    <name evidence="5" type="ORF">MELLADRAFT_64369</name>
</gene>
<feature type="compositionally biased region" description="Basic and acidic residues" evidence="3">
    <location>
        <begin position="240"/>
        <end position="254"/>
    </location>
</feature>
<dbReference type="KEGG" id="mlr:MELLADRAFT_64369"/>
<dbReference type="PANTHER" id="PTHR31001:SF90">
    <property type="entry name" value="CENTROMERE DNA-BINDING PROTEIN COMPLEX CBF3 SUBUNIT B"/>
    <property type="match status" value="1"/>
</dbReference>